<reference evidence="1 2" key="1">
    <citation type="submission" date="2018-10" db="EMBL/GenBank/DDBJ databases">
        <title>Genomic Encyclopedia of Type Strains, Phase IV (KMG-IV): sequencing the most valuable type-strain genomes for metagenomic binning, comparative biology and taxonomic classification.</title>
        <authorList>
            <person name="Goeker M."/>
        </authorList>
    </citation>
    <scope>NUCLEOTIDE SEQUENCE [LARGE SCALE GENOMIC DNA]</scope>
    <source>
        <strain evidence="1 2">DSM 4734</strain>
    </source>
</reference>
<dbReference type="InterPro" id="IPR019285">
    <property type="entry name" value="DUF2336"/>
</dbReference>
<evidence type="ECO:0000313" key="1">
    <source>
        <dbReference type="EMBL" id="RKQ95235.1"/>
    </source>
</evidence>
<dbReference type="OrthoDB" id="8433768at2"/>
<dbReference type="EMBL" id="RBIM01000007">
    <property type="protein sequence ID" value="RKQ95235.1"/>
    <property type="molecule type" value="Genomic_DNA"/>
</dbReference>
<dbReference type="Pfam" id="PF10098">
    <property type="entry name" value="DUF2336"/>
    <property type="match status" value="1"/>
</dbReference>
<name>A0A495D101_9PROT</name>
<gene>
    <name evidence="1" type="ORF">C7435_2924</name>
</gene>
<dbReference type="AlphaFoldDB" id="A0A495D101"/>
<comment type="caution">
    <text evidence="1">The sequence shown here is derived from an EMBL/GenBank/DDBJ whole genome shotgun (WGS) entry which is preliminary data.</text>
</comment>
<organism evidence="1 2">
    <name type="scientific">Maricaulis maris</name>
    <dbReference type="NCBI Taxonomy" id="74318"/>
    <lineage>
        <taxon>Bacteria</taxon>
        <taxon>Pseudomonadati</taxon>
        <taxon>Pseudomonadota</taxon>
        <taxon>Alphaproteobacteria</taxon>
        <taxon>Maricaulales</taxon>
        <taxon>Maricaulaceae</taxon>
        <taxon>Maricaulis</taxon>
    </lineage>
</organism>
<evidence type="ECO:0000313" key="2">
    <source>
        <dbReference type="Proteomes" id="UP000273675"/>
    </source>
</evidence>
<protein>
    <submittedName>
        <fullName evidence="1">Uncharacterized protein (DUF2336 family)</fullName>
    </submittedName>
</protein>
<dbReference type="Proteomes" id="UP000273675">
    <property type="component" value="Unassembled WGS sequence"/>
</dbReference>
<sequence>MAVISKLNNLVDLAREKSSDRRRTLLREVTDLFFEEPPARDSAVSGRFDEVLSALAEQTAQDAREELSQRFADTPLAPRGLVLKLAQDAIEVAGPMLSKSSVLSEDDLMAIAEKGGQHHLKAMSKREAVSERLSDTIVRRGDDETVATLISNEGAQLSREAFETVSERAETSQVLQAPLVRRSDTPNDILADMMLTVRNHLRDQIMEKFDSVDPDIIDQAMAVSRARLAARMKQDKAVEEARKFVRAMAMRKKLDGGLLARLMREGEDVKCHVAFAEMTGVDYPAAKRAIEQESIDPLALICRSAGFDKALFVTLAVLRHNGGEDAFRDARELGQLYDKITPDDAARAMRFWRMRRDMAA</sequence>
<proteinExistence type="predicted"/>
<accession>A0A495D101</accession>
<dbReference type="RefSeq" id="WP_121212236.1">
    <property type="nucleotide sequence ID" value="NZ_RBIM01000007.1"/>
</dbReference>